<evidence type="ECO:0000313" key="1">
    <source>
        <dbReference type="EMBL" id="GKX68994.1"/>
    </source>
</evidence>
<reference evidence="1" key="1">
    <citation type="journal article" date="2025" name="Int. J. Syst. Evol. Microbiol.">
        <title>Inconstantimicrobium mannanitabidum sp. nov., a novel member of the family Clostridiaceae isolated from anoxic soil under the treatment of reductive soil disinfestation.</title>
        <authorList>
            <person name="Ueki A."/>
            <person name="Tonouchi A."/>
            <person name="Honma S."/>
            <person name="Kaku N."/>
            <person name="Ueki K."/>
        </authorList>
    </citation>
    <scope>NUCLEOTIDE SEQUENCE</scope>
    <source>
        <strain evidence="1">TW13</strain>
    </source>
</reference>
<proteinExistence type="predicted"/>
<sequence length="64" mass="7645">MDLGLIMGIVALLNILKNKRLVYIHKIALVTKKYAFMIKDDFCVPKLHLYKYRKLKSMRRLLHD</sequence>
<protein>
    <submittedName>
        <fullName evidence="1">Uncharacterized protein</fullName>
    </submittedName>
</protein>
<keyword evidence="2" id="KW-1185">Reference proteome</keyword>
<dbReference type="Proteomes" id="UP001058074">
    <property type="component" value="Unassembled WGS sequence"/>
</dbReference>
<accession>A0ACB5RIT8</accession>
<dbReference type="EMBL" id="BROD01000002">
    <property type="protein sequence ID" value="GKX68994.1"/>
    <property type="molecule type" value="Genomic_DNA"/>
</dbReference>
<comment type="caution">
    <text evidence="1">The sequence shown here is derived from an EMBL/GenBank/DDBJ whole genome shotgun (WGS) entry which is preliminary data.</text>
</comment>
<name>A0ACB5RIT8_9CLOT</name>
<gene>
    <name evidence="1" type="ORF">rsdtw13_42520</name>
</gene>
<evidence type="ECO:0000313" key="2">
    <source>
        <dbReference type="Proteomes" id="UP001058074"/>
    </source>
</evidence>
<organism evidence="1 2">
    <name type="scientific">Inconstantimicrobium mannanitabidum</name>
    <dbReference type="NCBI Taxonomy" id="1604901"/>
    <lineage>
        <taxon>Bacteria</taxon>
        <taxon>Bacillati</taxon>
        <taxon>Bacillota</taxon>
        <taxon>Clostridia</taxon>
        <taxon>Eubacteriales</taxon>
        <taxon>Clostridiaceae</taxon>
        <taxon>Inconstantimicrobium</taxon>
    </lineage>
</organism>